<protein>
    <submittedName>
        <fullName evidence="1">Uncharacterized protein</fullName>
    </submittedName>
</protein>
<name>A5BTT0_VITVI</name>
<accession>A5BTT0</accession>
<sequence length="392" mass="43328">MGRGLGLGFQGAVLEEVVAVIEADERAEKIVSKTSVAAESQIEGAPVRLVAIISELNCYHLDLIYELQSMILLDQQPRHSSLDLSHYLCPLEVVDSDFELAEESQKCLQVHHAVSALEVNHRLQLISTVRHGLNQEAGSHFRQISSWMHRPRDPSEVEALIFPHTSLLPRHQQIPAQRASHEFQSNSQRRCLHERHISRQEDRRLDASSRQSCGAPFFLTASSYVSTQFTSCDFKFLISFVIKFDWRGASRWDENNRRAFLITTTFEGNMTTLSALNGTCCGVESATLFLASVPRRCSSEHGEMEVRANAVGGSRTSMRVGKEHEGGKGGAVSAVCRYVGGSRTSTRVGKEVRPLPSVDMDVPCPYTKEKTSEAAAVEKAATVEKAAEGGIF</sequence>
<gene>
    <name evidence="1" type="ORF">VITISV_029082</name>
</gene>
<dbReference type="EMBL" id="AM470847">
    <property type="protein sequence ID" value="CAN70536.1"/>
    <property type="molecule type" value="Genomic_DNA"/>
</dbReference>
<proteinExistence type="predicted"/>
<evidence type="ECO:0000313" key="1">
    <source>
        <dbReference type="EMBL" id="CAN70536.1"/>
    </source>
</evidence>
<dbReference type="AlphaFoldDB" id="A5BTT0"/>
<reference evidence="1" key="1">
    <citation type="journal article" date="2007" name="PLoS ONE">
        <title>The first genome sequence of an elite grapevine cultivar (Pinot noir Vitis vinifera L.): coping with a highly heterozygous genome.</title>
        <authorList>
            <person name="Velasco R."/>
            <person name="Zharkikh A."/>
            <person name="Troggio M."/>
            <person name="Cartwright D.A."/>
            <person name="Cestaro A."/>
            <person name="Pruss D."/>
            <person name="Pindo M."/>
            <person name="FitzGerald L.M."/>
            <person name="Vezzulli S."/>
            <person name="Reid J."/>
            <person name="Malacarne G."/>
            <person name="Iliev D."/>
            <person name="Coppola G."/>
            <person name="Wardell B."/>
            <person name="Micheletti D."/>
            <person name="Macalma T."/>
            <person name="Facci M."/>
            <person name="Mitchell J.T."/>
            <person name="Perazzolli M."/>
            <person name="Eldredge G."/>
            <person name="Gatto P."/>
            <person name="Oyzerski R."/>
            <person name="Moretto M."/>
            <person name="Gutin N."/>
            <person name="Stefanini M."/>
            <person name="Chen Y."/>
            <person name="Segala C."/>
            <person name="Davenport C."/>
            <person name="Dematte L."/>
            <person name="Mraz A."/>
            <person name="Battilana J."/>
            <person name="Stormo K."/>
            <person name="Costa F."/>
            <person name="Tao Q."/>
            <person name="Si-Ammour A."/>
            <person name="Harkins T."/>
            <person name="Lackey A."/>
            <person name="Perbost C."/>
            <person name="Taillon B."/>
            <person name="Stella A."/>
            <person name="Solovyev V."/>
            <person name="Fawcett J.A."/>
            <person name="Sterck L."/>
            <person name="Vandepoele K."/>
            <person name="Grando S.M."/>
            <person name="Toppo S."/>
            <person name="Moser C."/>
            <person name="Lanchbury J."/>
            <person name="Bogden R."/>
            <person name="Skolnick M."/>
            <person name="Sgaramella V."/>
            <person name="Bhatnagar S.K."/>
            <person name="Fontana P."/>
            <person name="Gutin A."/>
            <person name="Van de Peer Y."/>
            <person name="Salamini F."/>
            <person name="Viola R."/>
        </authorList>
    </citation>
    <scope>NUCLEOTIDE SEQUENCE</scope>
</reference>
<organism evidence="1">
    <name type="scientific">Vitis vinifera</name>
    <name type="common">Grape</name>
    <dbReference type="NCBI Taxonomy" id="29760"/>
    <lineage>
        <taxon>Eukaryota</taxon>
        <taxon>Viridiplantae</taxon>
        <taxon>Streptophyta</taxon>
        <taxon>Embryophyta</taxon>
        <taxon>Tracheophyta</taxon>
        <taxon>Spermatophyta</taxon>
        <taxon>Magnoliopsida</taxon>
        <taxon>eudicotyledons</taxon>
        <taxon>Gunneridae</taxon>
        <taxon>Pentapetalae</taxon>
        <taxon>rosids</taxon>
        <taxon>Vitales</taxon>
        <taxon>Vitaceae</taxon>
        <taxon>Viteae</taxon>
        <taxon>Vitis</taxon>
    </lineage>
</organism>